<dbReference type="AlphaFoldDB" id="A0A1W0WF23"/>
<evidence type="ECO:0000313" key="2">
    <source>
        <dbReference type="EMBL" id="OQV13767.1"/>
    </source>
</evidence>
<name>A0A1W0WF23_HYPEX</name>
<dbReference type="PANTHER" id="PTHR46579:SF1">
    <property type="entry name" value="F5_8 TYPE C DOMAIN-CONTAINING PROTEIN"/>
    <property type="match status" value="1"/>
</dbReference>
<accession>A0A1W0WF23</accession>
<reference evidence="3" key="1">
    <citation type="submission" date="2017-01" db="EMBL/GenBank/DDBJ databases">
        <title>Comparative genomics of anhydrobiosis in the tardigrade Hypsibius dujardini.</title>
        <authorList>
            <person name="Yoshida Y."/>
            <person name="Koutsovoulos G."/>
            <person name="Laetsch D."/>
            <person name="Stevens L."/>
            <person name="Kumar S."/>
            <person name="Horikawa D."/>
            <person name="Ishino K."/>
            <person name="Komine S."/>
            <person name="Tomita M."/>
            <person name="Blaxter M."/>
            <person name="Arakawa K."/>
        </authorList>
    </citation>
    <scope>NUCLEOTIDE SEQUENCE [LARGE SCALE GENOMIC DNA]</scope>
    <source>
        <strain evidence="3">Z151</strain>
    </source>
</reference>
<feature type="region of interest" description="Disordered" evidence="1">
    <location>
        <begin position="355"/>
        <end position="384"/>
    </location>
</feature>
<dbReference type="InterPro" id="IPR004242">
    <property type="entry name" value="Transposase_21"/>
</dbReference>
<dbReference type="EMBL" id="MTYJ01000116">
    <property type="protein sequence ID" value="OQV13767.1"/>
    <property type="molecule type" value="Genomic_DNA"/>
</dbReference>
<keyword evidence="3" id="KW-1185">Reference proteome</keyword>
<evidence type="ECO:0000256" key="1">
    <source>
        <dbReference type="SAM" id="MobiDB-lite"/>
    </source>
</evidence>
<dbReference type="PANTHER" id="PTHR46579">
    <property type="entry name" value="F5/8 TYPE C DOMAIN-CONTAINING PROTEIN-RELATED"/>
    <property type="match status" value="1"/>
</dbReference>
<dbReference type="Pfam" id="PF02992">
    <property type="entry name" value="Transposase_21"/>
    <property type="match status" value="1"/>
</dbReference>
<dbReference type="OrthoDB" id="8184047at2759"/>
<dbReference type="Proteomes" id="UP000192578">
    <property type="component" value="Unassembled WGS sequence"/>
</dbReference>
<proteinExistence type="predicted"/>
<feature type="compositionally biased region" description="Basic residues" evidence="1">
    <location>
        <begin position="366"/>
        <end position="379"/>
    </location>
</feature>
<sequence length="558" mass="62317">MHSTFLECEPNEVDESFIGESEDSLDEAHESLSMTISHEQLSAASDDDDEVTEKFAALPDWDVSRIDERCLAQQLPAVRANPSDLFNLCKLMHGCSARAAIDFFELAKLGLNLSKMRQTDISRATGLVSTITEYMRCRERTTLLEGNQCPQGCLDTDDGDSFAVVDLRDQLQKLLDGKTLKFWDDSFYRRGGIIGDCTDGSAHREFMKKALLTAGGCKVLTFTLNTDGVQLFENSDKSIWPFLLAVNELPKEIRFLVQNVLVYARWEGKKGEKQDVPFDSVLEHLANDLEKINRTGISLRANGKMETVKFFVTRVVADLPAKAEMLNMVYQNGFYGCGICESAGFTASRGNGHNHSYAPQAGVPPGRRRTHKRMMKQSRKPSGSEEGTLILERMKAIKMPSSMSSLPSSFKLSEWMGHDFRNWLLIAFLPCCDGIVKNEYLKHWGLLVESIGLLSKSEISVAEDLPRAGSLLSRFCAEYPTLYGDSAYGINTHYLEHLAEYVELHGSLAESSLFAFESLNGFLTRQCHGTNTVRKTLLRVQSFSGTMNAVAAHWQNSD</sequence>
<evidence type="ECO:0000313" key="3">
    <source>
        <dbReference type="Proteomes" id="UP000192578"/>
    </source>
</evidence>
<gene>
    <name evidence="2" type="ORF">BV898_11987</name>
</gene>
<protein>
    <submittedName>
        <fullName evidence="2">Uncharacterized protein</fullName>
    </submittedName>
</protein>
<comment type="caution">
    <text evidence="2">The sequence shown here is derived from an EMBL/GenBank/DDBJ whole genome shotgun (WGS) entry which is preliminary data.</text>
</comment>
<organism evidence="2 3">
    <name type="scientific">Hypsibius exemplaris</name>
    <name type="common">Freshwater tardigrade</name>
    <dbReference type="NCBI Taxonomy" id="2072580"/>
    <lineage>
        <taxon>Eukaryota</taxon>
        <taxon>Metazoa</taxon>
        <taxon>Ecdysozoa</taxon>
        <taxon>Tardigrada</taxon>
        <taxon>Eutardigrada</taxon>
        <taxon>Parachela</taxon>
        <taxon>Hypsibioidea</taxon>
        <taxon>Hypsibiidae</taxon>
        <taxon>Hypsibius</taxon>
    </lineage>
</organism>